<evidence type="ECO:0000256" key="1">
    <source>
        <dbReference type="SAM" id="MobiDB-lite"/>
    </source>
</evidence>
<dbReference type="NCBIfam" id="TIGR02605">
    <property type="entry name" value="CxxC_CxxC_SSSS"/>
    <property type="match status" value="1"/>
</dbReference>
<keyword evidence="4" id="KW-1185">Reference proteome</keyword>
<name>A0A3M9MG66_9MICO</name>
<feature type="region of interest" description="Disordered" evidence="1">
    <location>
        <begin position="52"/>
        <end position="113"/>
    </location>
</feature>
<dbReference type="EMBL" id="RJJQ01000004">
    <property type="protein sequence ID" value="RNI23883.1"/>
    <property type="molecule type" value="Genomic_DNA"/>
</dbReference>
<dbReference type="RefSeq" id="WP_123270622.1">
    <property type="nucleotide sequence ID" value="NZ_RJJQ01000004.1"/>
</dbReference>
<evidence type="ECO:0000313" key="3">
    <source>
        <dbReference type="EMBL" id="RNI23883.1"/>
    </source>
</evidence>
<reference evidence="3 4" key="1">
    <citation type="submission" date="2018-11" db="EMBL/GenBank/DDBJ databases">
        <title>Draft genome of Simplicispira Flexivirga sp. BO-16.</title>
        <authorList>
            <person name="Im W.T."/>
        </authorList>
    </citation>
    <scope>NUCLEOTIDE SEQUENCE [LARGE SCALE GENOMIC DNA]</scope>
    <source>
        <strain evidence="3 4">BO-16</strain>
    </source>
</reference>
<dbReference type="InterPro" id="IPR013429">
    <property type="entry name" value="Regulatory_FmdB_Zinc_ribbon"/>
</dbReference>
<sequence>MPTYAYACKDCGHSFDVQQSFSDDALTVCPECGGQLRKQFGAVGVVFKGSGFYKTDSRDAGTKKASAAASSESSSGDKKSTDTKPADSTSSSSSSTPAASTPADTKTGKGSAA</sequence>
<organism evidence="3 4">
    <name type="scientific">Flexivirga caeni</name>
    <dbReference type="NCBI Taxonomy" id="2294115"/>
    <lineage>
        <taxon>Bacteria</taxon>
        <taxon>Bacillati</taxon>
        <taxon>Actinomycetota</taxon>
        <taxon>Actinomycetes</taxon>
        <taxon>Micrococcales</taxon>
        <taxon>Dermacoccaceae</taxon>
        <taxon>Flexivirga</taxon>
    </lineage>
</organism>
<evidence type="ECO:0000313" key="4">
    <source>
        <dbReference type="Proteomes" id="UP000271678"/>
    </source>
</evidence>
<evidence type="ECO:0000259" key="2">
    <source>
        <dbReference type="SMART" id="SM00834"/>
    </source>
</evidence>
<dbReference type="Pfam" id="PF09723">
    <property type="entry name" value="Zn_ribbon_8"/>
    <property type="match status" value="1"/>
</dbReference>
<dbReference type="PANTHER" id="PTHR34404">
    <property type="entry name" value="REGULATORY PROTEIN, FMDB FAMILY"/>
    <property type="match status" value="1"/>
</dbReference>
<accession>A0A3M9MG66</accession>
<proteinExistence type="predicted"/>
<gene>
    <name evidence="3" type="ORF">EFY87_06335</name>
</gene>
<dbReference type="SMART" id="SM00834">
    <property type="entry name" value="CxxC_CXXC_SSSS"/>
    <property type="match status" value="1"/>
</dbReference>
<feature type="domain" description="Putative regulatory protein FmdB zinc ribbon" evidence="2">
    <location>
        <begin position="1"/>
        <end position="41"/>
    </location>
</feature>
<comment type="caution">
    <text evidence="3">The sequence shown here is derived from an EMBL/GenBank/DDBJ whole genome shotgun (WGS) entry which is preliminary data.</text>
</comment>
<feature type="compositionally biased region" description="Low complexity" evidence="1">
    <location>
        <begin position="86"/>
        <end position="105"/>
    </location>
</feature>
<dbReference type="PANTHER" id="PTHR34404:SF2">
    <property type="entry name" value="CONSERVED SERINE RICH PROTEIN"/>
    <property type="match status" value="1"/>
</dbReference>
<dbReference type="Proteomes" id="UP000271678">
    <property type="component" value="Unassembled WGS sequence"/>
</dbReference>
<feature type="compositionally biased region" description="Basic and acidic residues" evidence="1">
    <location>
        <begin position="75"/>
        <end position="85"/>
    </location>
</feature>
<dbReference type="OrthoDB" id="9813321at2"/>
<dbReference type="AlphaFoldDB" id="A0A3M9MG66"/>
<feature type="compositionally biased region" description="Low complexity" evidence="1">
    <location>
        <begin position="63"/>
        <end position="74"/>
    </location>
</feature>
<protein>
    <submittedName>
        <fullName evidence="3">FmdB family transcriptional regulator</fullName>
    </submittedName>
</protein>